<protein>
    <recommendedName>
        <fullName evidence="4">Sulphur transport domain-containing protein</fullName>
    </recommendedName>
</protein>
<dbReference type="InterPro" id="IPR046513">
    <property type="entry name" value="DUF6691"/>
</dbReference>
<comment type="caution">
    <text evidence="2">The sequence shown here is derived from an EMBL/GenBank/DDBJ whole genome shotgun (WGS) entry which is preliminary data.</text>
</comment>
<dbReference type="EMBL" id="REFJ01000005">
    <property type="protein sequence ID" value="RMA78802.1"/>
    <property type="molecule type" value="Genomic_DNA"/>
</dbReference>
<reference evidence="2 3" key="1">
    <citation type="submission" date="2018-10" db="EMBL/GenBank/DDBJ databases">
        <title>Genomic Encyclopedia of Type Strains, Phase IV (KMG-IV): sequencing the most valuable type-strain genomes for metagenomic binning, comparative biology and taxonomic classification.</title>
        <authorList>
            <person name="Goeker M."/>
        </authorList>
    </citation>
    <scope>NUCLEOTIDE SEQUENCE [LARGE SCALE GENOMIC DNA]</scope>
    <source>
        <strain evidence="2 3">DSM 25080</strain>
    </source>
</reference>
<keyword evidence="3" id="KW-1185">Reference proteome</keyword>
<dbReference type="Proteomes" id="UP000267187">
    <property type="component" value="Unassembled WGS sequence"/>
</dbReference>
<feature type="transmembrane region" description="Helical" evidence="1">
    <location>
        <begin position="84"/>
        <end position="110"/>
    </location>
</feature>
<feature type="transmembrane region" description="Helical" evidence="1">
    <location>
        <begin position="116"/>
        <end position="133"/>
    </location>
</feature>
<gene>
    <name evidence="2" type="ORF">DFR27_2141</name>
</gene>
<keyword evidence="1" id="KW-0812">Transmembrane</keyword>
<evidence type="ECO:0000313" key="3">
    <source>
        <dbReference type="Proteomes" id="UP000267187"/>
    </source>
</evidence>
<evidence type="ECO:0008006" key="4">
    <source>
        <dbReference type="Google" id="ProtNLM"/>
    </source>
</evidence>
<dbReference type="Pfam" id="PF20398">
    <property type="entry name" value="DUF6691"/>
    <property type="match status" value="1"/>
</dbReference>
<accession>A0A3M0AHW3</accession>
<feature type="transmembrane region" description="Helical" evidence="1">
    <location>
        <begin position="42"/>
        <end position="59"/>
    </location>
</feature>
<evidence type="ECO:0000313" key="2">
    <source>
        <dbReference type="EMBL" id="RMA78802.1"/>
    </source>
</evidence>
<evidence type="ECO:0000256" key="1">
    <source>
        <dbReference type="SAM" id="Phobius"/>
    </source>
</evidence>
<dbReference type="RefSeq" id="WP_121877441.1">
    <property type="nucleotide sequence ID" value="NZ_REFJ01000005.1"/>
</dbReference>
<sequence length="135" mass="14402">MRLLIVALSGLLFGGGLALSGMTNPVKVVGFLDLFGQWDPSLMFVMGGALAVTIPLFFMSKKAQSTWFGDTLQWPSMTQIDRSLVSGAVLFGVGWGIYGLCPGPAVASLWTMNEELISFVVAMVAGLSVAHFIKK</sequence>
<dbReference type="OrthoDB" id="9790409at2"/>
<keyword evidence="1" id="KW-1133">Transmembrane helix</keyword>
<proteinExistence type="predicted"/>
<organism evidence="2 3">
    <name type="scientific">Umboniibacter marinipuniceus</name>
    <dbReference type="NCBI Taxonomy" id="569599"/>
    <lineage>
        <taxon>Bacteria</taxon>
        <taxon>Pseudomonadati</taxon>
        <taxon>Pseudomonadota</taxon>
        <taxon>Gammaproteobacteria</taxon>
        <taxon>Cellvibrionales</taxon>
        <taxon>Cellvibrionaceae</taxon>
        <taxon>Umboniibacter</taxon>
    </lineage>
</organism>
<dbReference type="AlphaFoldDB" id="A0A3M0AHW3"/>
<name>A0A3M0AHW3_9GAMM</name>
<keyword evidence="1" id="KW-0472">Membrane</keyword>